<comment type="caution">
    <text evidence="2">The sequence shown here is derived from an EMBL/GenBank/DDBJ whole genome shotgun (WGS) entry which is preliminary data.</text>
</comment>
<gene>
    <name evidence="2" type="ORF">B0H15DRAFT_806791</name>
</gene>
<dbReference type="Proteomes" id="UP001222325">
    <property type="component" value="Unassembled WGS sequence"/>
</dbReference>
<reference evidence="2" key="1">
    <citation type="submission" date="2023-03" db="EMBL/GenBank/DDBJ databases">
        <title>Massive genome expansion in bonnet fungi (Mycena s.s.) driven by repeated elements and novel gene families across ecological guilds.</title>
        <authorList>
            <consortium name="Lawrence Berkeley National Laboratory"/>
            <person name="Harder C.B."/>
            <person name="Miyauchi S."/>
            <person name="Viragh M."/>
            <person name="Kuo A."/>
            <person name="Thoen E."/>
            <person name="Andreopoulos B."/>
            <person name="Lu D."/>
            <person name="Skrede I."/>
            <person name="Drula E."/>
            <person name="Henrissat B."/>
            <person name="Morin E."/>
            <person name="Kohler A."/>
            <person name="Barry K."/>
            <person name="LaButti K."/>
            <person name="Morin E."/>
            <person name="Salamov A."/>
            <person name="Lipzen A."/>
            <person name="Mereny Z."/>
            <person name="Hegedus B."/>
            <person name="Baldrian P."/>
            <person name="Stursova M."/>
            <person name="Weitz H."/>
            <person name="Taylor A."/>
            <person name="Grigoriev I.V."/>
            <person name="Nagy L.G."/>
            <person name="Martin F."/>
            <person name="Kauserud H."/>
        </authorList>
    </citation>
    <scope>NUCLEOTIDE SEQUENCE</scope>
    <source>
        <strain evidence="2">CBHHK173m</strain>
    </source>
</reference>
<evidence type="ECO:0000313" key="2">
    <source>
        <dbReference type="EMBL" id="KAJ7073339.1"/>
    </source>
</evidence>
<evidence type="ECO:0000256" key="1">
    <source>
        <dbReference type="SAM" id="MobiDB-lite"/>
    </source>
</evidence>
<evidence type="ECO:0000313" key="3">
    <source>
        <dbReference type="Proteomes" id="UP001222325"/>
    </source>
</evidence>
<organism evidence="2 3">
    <name type="scientific">Mycena belliarum</name>
    <dbReference type="NCBI Taxonomy" id="1033014"/>
    <lineage>
        <taxon>Eukaryota</taxon>
        <taxon>Fungi</taxon>
        <taxon>Dikarya</taxon>
        <taxon>Basidiomycota</taxon>
        <taxon>Agaricomycotina</taxon>
        <taxon>Agaricomycetes</taxon>
        <taxon>Agaricomycetidae</taxon>
        <taxon>Agaricales</taxon>
        <taxon>Marasmiineae</taxon>
        <taxon>Mycenaceae</taxon>
        <taxon>Mycena</taxon>
    </lineage>
</organism>
<feature type="region of interest" description="Disordered" evidence="1">
    <location>
        <begin position="309"/>
        <end position="333"/>
    </location>
</feature>
<feature type="region of interest" description="Disordered" evidence="1">
    <location>
        <begin position="605"/>
        <end position="670"/>
    </location>
</feature>
<dbReference type="AlphaFoldDB" id="A0AAD6TQE9"/>
<protein>
    <submittedName>
        <fullName evidence="2">Uncharacterized protein</fullName>
    </submittedName>
</protein>
<dbReference type="EMBL" id="JARJCN010000116">
    <property type="protein sequence ID" value="KAJ7073339.1"/>
    <property type="molecule type" value="Genomic_DNA"/>
</dbReference>
<feature type="compositionally biased region" description="Low complexity" evidence="1">
    <location>
        <begin position="635"/>
        <end position="653"/>
    </location>
</feature>
<accession>A0AAD6TQE9</accession>
<keyword evidence="3" id="KW-1185">Reference proteome</keyword>
<proteinExistence type="predicted"/>
<feature type="compositionally biased region" description="Acidic residues" evidence="1">
    <location>
        <begin position="621"/>
        <end position="634"/>
    </location>
</feature>
<sequence>MSLWYFLNLRERGSSSAGGLSCTVLMNRSLGPTESSIPTQTLPCGPSAVPLGSAAANNMESSLLAGVPSLPAAHQSVALLEQETKVGGPSTSEREHERPAFRSTPSFRLDETLATRRTSKIVKFLEGHDENSSDHLGTRLHPTKKLRIPKDRLTNPDPVPESNHRSHWQKNNLPCVYGVKSSNHVTVWYCSTEADLVEPPIPRADQAVQAGELFLNTSNGETAIWIRTGDNQSWQSIKVEPGLDAPQPRRPLSPRSAVGSWSQQLSKVGNNQADRIQWVAVHANVLDLNAECGAQLPLASVPRVFDLVQNRGPGGPARKGQEASKQKATSFTPRPAVHVDEAQCARAVVKTQSLHNTARGPGATSDIRCRLARGHAEYAYACISARRQFPALSPTLDFYQPAHSCAQQYDALMQTHLGGVATWRGVPAAGFIKYFPTVEASSLIDDNLVSGPVSSISFYTHYPTFFVASSCITSPAFPHPMWYNSLVASTALSPPPQPQAQLRRSPRWRCPHPELLHEFERSALAGAGISIGASADFGQGADADPTVVRLRPWQACARDADGGWAARVAGVCGGNVKDNQGGPSLCASCGVYAAWRGSGREIATRKRRSGMGGRGAVAGEGESEGEGVEEEEEAGWAARAKAPALASSAAQARHPGPLTRQGQHAGQGGEGSTGIVMGLLGLGRAVAGGKTHGKQRGWACVRLRAVHEQNRNRVGSDARFTQIDMGFHDTQLAFEHIVIDIYQASCTSCDLEM</sequence>
<name>A0AAD6TQE9_9AGAR</name>